<accession>A0A1V8SJC2</accession>
<evidence type="ECO:0000313" key="10">
    <source>
        <dbReference type="EMBL" id="OQN99173.1"/>
    </source>
</evidence>
<keyword evidence="11" id="KW-1185">Reference proteome</keyword>
<gene>
    <name evidence="10" type="ORF">B0A48_15022</name>
</gene>
<dbReference type="Proteomes" id="UP000192596">
    <property type="component" value="Unassembled WGS sequence"/>
</dbReference>
<dbReference type="GO" id="GO:0005634">
    <property type="term" value="C:nucleus"/>
    <property type="evidence" value="ECO:0007669"/>
    <property type="project" value="UniProtKB-SubCell"/>
</dbReference>
<dbReference type="PANTHER" id="PTHR14738:SF29">
    <property type="entry name" value="ZINC FINGER CCCH DOMAIN-CONTAINING PROTEIN 14"/>
    <property type="match status" value="1"/>
</dbReference>
<evidence type="ECO:0000313" key="11">
    <source>
        <dbReference type="Proteomes" id="UP000192596"/>
    </source>
</evidence>
<dbReference type="InterPro" id="IPR043094">
    <property type="entry name" value="Nab2/ZC3H14_N_sf"/>
</dbReference>
<dbReference type="GO" id="GO:0043488">
    <property type="term" value="P:regulation of mRNA stability"/>
    <property type="evidence" value="ECO:0007669"/>
    <property type="project" value="InterPro"/>
</dbReference>
<keyword evidence="3" id="KW-0479">Metal-binding</keyword>
<dbReference type="Pfam" id="PF22683">
    <property type="entry name" value="Nab2-like_zf-CCCH"/>
    <property type="match status" value="1"/>
</dbReference>
<dbReference type="Gene3D" id="4.10.1000.40">
    <property type="match status" value="1"/>
</dbReference>
<keyword evidence="4" id="KW-0677">Repeat</keyword>
<dbReference type="InterPro" id="IPR055046">
    <property type="entry name" value="Nab2-like_Znf-CCCH"/>
</dbReference>
<feature type="compositionally biased region" description="Basic and acidic residues" evidence="8">
    <location>
        <begin position="172"/>
        <end position="182"/>
    </location>
</feature>
<keyword evidence="6" id="KW-0862">Zinc</keyword>
<evidence type="ECO:0000259" key="9">
    <source>
        <dbReference type="Pfam" id="PF22683"/>
    </source>
</evidence>
<dbReference type="InParanoid" id="A0A1V8SJC2"/>
<feature type="compositionally biased region" description="Basic and acidic residues" evidence="8">
    <location>
        <begin position="515"/>
        <end position="526"/>
    </location>
</feature>
<dbReference type="Gene3D" id="1.10.340.40">
    <property type="entry name" value="Nuclear abundant poly(A) RNA-bind protein 2, N-terminal domain"/>
    <property type="match status" value="1"/>
</dbReference>
<feature type="region of interest" description="Disordered" evidence="8">
    <location>
        <begin position="92"/>
        <end position="123"/>
    </location>
</feature>
<dbReference type="InterPro" id="IPR040366">
    <property type="entry name" value="Nab2/ZC3H14"/>
</dbReference>
<dbReference type="GO" id="GO:0005737">
    <property type="term" value="C:cytoplasm"/>
    <property type="evidence" value="ECO:0007669"/>
    <property type="project" value="TreeGrafter"/>
</dbReference>
<sequence>MATDRDAPLAQAIQRAVQPKLIENGWVADDADNELSEYITLMVINGKTQEQVVSEVGTELLGVGEDDPAVAELARWLYLQVPHLLAEVNGSAGAQETPQQQQAEQLMESDAAPQQTAQDEAPEAAMLQDEQMDEGTGVIDAAPSGPKAMRNGLAAPGGRGRDRRMLGQLNKQLDRSQDDPLSRIKGAAGGQSGRINSHAGRIPPKGPRGGPIANGINRAMNGRPSQQPAAAAAPPGALTPQQQMQFLQLMEQQATMMTQMFNGGMPNMQSSGPQRGRAGKSLFQRVDRGGRGGGRGGRGGNHNIATESNGDTTMDLDTPLSDTPARRSDPFDTLCRFNSTCTVATCPYAHQSPAAPPGTAIDLTDRCSYGAACENKKCAGKHPSPGQRKQHLKDDVDCKFYPNCANPVCPFRHPDMPACRNGADCTVPNCKFVHSKIMCRYNPCLNPGCVFKHAEGQKRGKFEDKVWKPSDGEGGEGFDREAAMEVEAASKAGRFEGLVGTDGAGEELILPGRSTPERGIEEGVVT</sequence>
<dbReference type="EMBL" id="NAJO01000041">
    <property type="protein sequence ID" value="OQN99173.1"/>
    <property type="molecule type" value="Genomic_DNA"/>
</dbReference>
<feature type="compositionally biased region" description="Low complexity" evidence="8">
    <location>
        <begin position="94"/>
        <end position="105"/>
    </location>
</feature>
<feature type="domain" description="Nab2-like CCCH zinc finger" evidence="9">
    <location>
        <begin position="439"/>
        <end position="458"/>
    </location>
</feature>
<keyword evidence="7" id="KW-0539">Nucleus</keyword>
<feature type="compositionally biased region" description="Polar residues" evidence="8">
    <location>
        <begin position="303"/>
        <end position="312"/>
    </location>
</feature>
<dbReference type="GO" id="GO:0008270">
    <property type="term" value="F:zinc ion binding"/>
    <property type="evidence" value="ECO:0007669"/>
    <property type="project" value="UniProtKB-KW"/>
</dbReference>
<comment type="caution">
    <text evidence="10">The sequence shown here is derived from an EMBL/GenBank/DDBJ whole genome shotgun (WGS) entry which is preliminary data.</text>
</comment>
<evidence type="ECO:0000256" key="4">
    <source>
        <dbReference type="ARBA" id="ARBA00022737"/>
    </source>
</evidence>
<protein>
    <recommendedName>
        <fullName evidence="9">Nab2-like CCCH zinc finger domain-containing protein</fullName>
    </recommendedName>
</protein>
<evidence type="ECO:0000256" key="6">
    <source>
        <dbReference type="ARBA" id="ARBA00022833"/>
    </source>
</evidence>
<evidence type="ECO:0000256" key="2">
    <source>
        <dbReference type="ARBA" id="ARBA00008423"/>
    </source>
</evidence>
<keyword evidence="5" id="KW-0863">Zinc-finger</keyword>
<feature type="region of interest" description="Disordered" evidence="8">
    <location>
        <begin position="136"/>
        <end position="239"/>
    </location>
</feature>
<evidence type="ECO:0000256" key="7">
    <source>
        <dbReference type="ARBA" id="ARBA00023242"/>
    </source>
</evidence>
<dbReference type="Gene3D" id="4.10.1000.30">
    <property type="match status" value="1"/>
</dbReference>
<evidence type="ECO:0000256" key="1">
    <source>
        <dbReference type="ARBA" id="ARBA00004123"/>
    </source>
</evidence>
<dbReference type="OrthoDB" id="438553at2759"/>
<dbReference type="AlphaFoldDB" id="A0A1V8SJC2"/>
<organism evidence="10 11">
    <name type="scientific">Cryoendolithus antarcticus</name>
    <dbReference type="NCBI Taxonomy" id="1507870"/>
    <lineage>
        <taxon>Eukaryota</taxon>
        <taxon>Fungi</taxon>
        <taxon>Dikarya</taxon>
        <taxon>Ascomycota</taxon>
        <taxon>Pezizomycotina</taxon>
        <taxon>Dothideomycetes</taxon>
        <taxon>Dothideomycetidae</taxon>
        <taxon>Cladosporiales</taxon>
        <taxon>Cladosporiaceae</taxon>
        <taxon>Cryoendolithus</taxon>
    </lineage>
</organism>
<reference evidence="11" key="1">
    <citation type="submission" date="2017-03" db="EMBL/GenBank/DDBJ databases">
        <title>Genomes of endolithic fungi from Antarctica.</title>
        <authorList>
            <person name="Coleine C."/>
            <person name="Masonjones S."/>
            <person name="Stajich J.E."/>
        </authorList>
    </citation>
    <scope>NUCLEOTIDE SEQUENCE [LARGE SCALE GENOMIC DNA]</scope>
    <source>
        <strain evidence="11">CCFEE 5527</strain>
    </source>
</reference>
<proteinExistence type="inferred from homology"/>
<comment type="similarity">
    <text evidence="2">Belongs to the ZC3H14 family.</text>
</comment>
<evidence type="ECO:0000256" key="3">
    <source>
        <dbReference type="ARBA" id="ARBA00022723"/>
    </source>
</evidence>
<evidence type="ECO:0000256" key="8">
    <source>
        <dbReference type="SAM" id="MobiDB-lite"/>
    </source>
</evidence>
<feature type="region of interest" description="Disordered" evidence="8">
    <location>
        <begin position="505"/>
        <end position="526"/>
    </location>
</feature>
<dbReference type="GO" id="GO:0008143">
    <property type="term" value="F:poly(A) binding"/>
    <property type="evidence" value="ECO:0007669"/>
    <property type="project" value="InterPro"/>
</dbReference>
<evidence type="ECO:0000256" key="5">
    <source>
        <dbReference type="ARBA" id="ARBA00022771"/>
    </source>
</evidence>
<feature type="compositionally biased region" description="Gly residues" evidence="8">
    <location>
        <begin position="291"/>
        <end position="300"/>
    </location>
</feature>
<comment type="subcellular location">
    <subcellularLocation>
        <location evidence="1">Nucleus</location>
    </subcellularLocation>
</comment>
<feature type="compositionally biased region" description="Low complexity" evidence="8">
    <location>
        <begin position="224"/>
        <end position="239"/>
    </location>
</feature>
<dbReference type="STRING" id="1507870.A0A1V8SJC2"/>
<dbReference type="Pfam" id="PF14608">
    <property type="entry name" value="zf-CCCH_2"/>
    <property type="match status" value="4"/>
</dbReference>
<name>A0A1V8SJC2_9PEZI</name>
<feature type="region of interest" description="Disordered" evidence="8">
    <location>
        <begin position="284"/>
        <end position="328"/>
    </location>
</feature>
<dbReference type="PANTHER" id="PTHR14738">
    <property type="entry name" value="ZINC FINGER CCCH DOMAIN-CONTAINING PROTEIN 14"/>
    <property type="match status" value="1"/>
</dbReference>